<dbReference type="RefSeq" id="WP_145026654.1">
    <property type="nucleotide sequence ID" value="NZ_CP036271.1"/>
</dbReference>
<accession>A0A517S8A4</accession>
<proteinExistence type="predicted"/>
<keyword evidence="1" id="KW-1133">Transmembrane helix</keyword>
<keyword evidence="1" id="KW-0472">Membrane</keyword>
<evidence type="ECO:0000313" key="3">
    <source>
        <dbReference type="Proteomes" id="UP000315700"/>
    </source>
</evidence>
<name>A0A517S8A4_9PLAN</name>
<feature type="transmembrane region" description="Helical" evidence="1">
    <location>
        <begin position="61"/>
        <end position="81"/>
    </location>
</feature>
<organism evidence="2 3">
    <name type="scientific">Caulifigura coniformis</name>
    <dbReference type="NCBI Taxonomy" id="2527983"/>
    <lineage>
        <taxon>Bacteria</taxon>
        <taxon>Pseudomonadati</taxon>
        <taxon>Planctomycetota</taxon>
        <taxon>Planctomycetia</taxon>
        <taxon>Planctomycetales</taxon>
        <taxon>Planctomycetaceae</taxon>
        <taxon>Caulifigura</taxon>
    </lineage>
</organism>
<dbReference type="Proteomes" id="UP000315700">
    <property type="component" value="Chromosome"/>
</dbReference>
<evidence type="ECO:0000256" key="1">
    <source>
        <dbReference type="SAM" id="Phobius"/>
    </source>
</evidence>
<dbReference type="AlphaFoldDB" id="A0A517S8A4"/>
<dbReference type="EMBL" id="CP036271">
    <property type="protein sequence ID" value="QDT52355.1"/>
    <property type="molecule type" value="Genomic_DNA"/>
</dbReference>
<dbReference type="InParanoid" id="A0A517S8A4"/>
<dbReference type="KEGG" id="ccos:Pan44_03650"/>
<protein>
    <submittedName>
        <fullName evidence="2">Uncharacterized protein</fullName>
    </submittedName>
</protein>
<reference evidence="2 3" key="1">
    <citation type="submission" date="2019-02" db="EMBL/GenBank/DDBJ databases">
        <title>Deep-cultivation of Planctomycetes and their phenomic and genomic characterization uncovers novel biology.</title>
        <authorList>
            <person name="Wiegand S."/>
            <person name="Jogler M."/>
            <person name="Boedeker C."/>
            <person name="Pinto D."/>
            <person name="Vollmers J."/>
            <person name="Rivas-Marin E."/>
            <person name="Kohn T."/>
            <person name="Peeters S.H."/>
            <person name="Heuer A."/>
            <person name="Rast P."/>
            <person name="Oberbeckmann S."/>
            <person name="Bunk B."/>
            <person name="Jeske O."/>
            <person name="Meyerdierks A."/>
            <person name="Storesund J.E."/>
            <person name="Kallscheuer N."/>
            <person name="Luecker S."/>
            <person name="Lage O.M."/>
            <person name="Pohl T."/>
            <person name="Merkel B.J."/>
            <person name="Hornburger P."/>
            <person name="Mueller R.-W."/>
            <person name="Bruemmer F."/>
            <person name="Labrenz M."/>
            <person name="Spormann A.M."/>
            <person name="Op den Camp H."/>
            <person name="Overmann J."/>
            <person name="Amann R."/>
            <person name="Jetten M.S.M."/>
            <person name="Mascher T."/>
            <person name="Medema M.H."/>
            <person name="Devos D.P."/>
            <person name="Kaster A.-K."/>
            <person name="Ovreas L."/>
            <person name="Rohde M."/>
            <person name="Galperin M.Y."/>
            <person name="Jogler C."/>
        </authorList>
    </citation>
    <scope>NUCLEOTIDE SEQUENCE [LARGE SCALE GENOMIC DNA]</scope>
    <source>
        <strain evidence="2 3">Pan44</strain>
    </source>
</reference>
<dbReference type="OrthoDB" id="270839at2"/>
<keyword evidence="1" id="KW-0812">Transmembrane</keyword>
<keyword evidence="3" id="KW-1185">Reference proteome</keyword>
<sequence>MTPPPSDTPDPIDDLVGDYLRRVAGQTDAGPLLERIEADRRLTLSATESPRASSSRSLSRSAAWGLIAAVMLVAFLGGRYFDTSSVQAATLLKNVRTVHRRSVDRCYLVQHAPESRSGGQPPSEGSESLLWTRGDHFWSDAVVGSSRIKIGRDASGTIWLSSSPQKGIRFQANSSAIPRELTTLCQISSLTVPVLVDEVLTDFDINTDGPSDRPDGRRSVIWARLKNGRSHSFLSAAMLEVDVERNLLVRLVLWLHQPKGPGGTVTYTLIDRPAPGLQSYRLESHLDADAVIEDKSFKSSK</sequence>
<gene>
    <name evidence="2" type="ORF">Pan44_03650</name>
</gene>
<evidence type="ECO:0000313" key="2">
    <source>
        <dbReference type="EMBL" id="QDT52355.1"/>
    </source>
</evidence>